<dbReference type="Pfam" id="PF13505">
    <property type="entry name" value="OMP_b-brl"/>
    <property type="match status" value="1"/>
</dbReference>
<dbReference type="EMBL" id="AP022839">
    <property type="protein sequence ID" value="BCA94601.1"/>
    <property type="molecule type" value="Genomic_DNA"/>
</dbReference>
<dbReference type="Gene3D" id="2.40.160.20">
    <property type="match status" value="1"/>
</dbReference>
<keyword evidence="5" id="KW-1185">Reference proteome</keyword>
<evidence type="ECO:0000313" key="5">
    <source>
        <dbReference type="Proteomes" id="UP000502894"/>
    </source>
</evidence>
<protein>
    <recommendedName>
        <fullName evidence="3">Outer membrane protein beta-barrel domain-containing protein</fullName>
    </recommendedName>
</protein>
<dbReference type="InterPro" id="IPR011250">
    <property type="entry name" value="OMP/PagP_B-barrel"/>
</dbReference>
<evidence type="ECO:0000313" key="4">
    <source>
        <dbReference type="EMBL" id="BCA94601.1"/>
    </source>
</evidence>
<feature type="chain" id="PRO_5026338376" description="Outer membrane protein beta-barrel domain-containing protein" evidence="2">
    <location>
        <begin position="18"/>
        <end position="241"/>
    </location>
</feature>
<accession>A0A6F8T2A8</accession>
<keyword evidence="1 2" id="KW-0732">Signal</keyword>
<dbReference type="SUPFAM" id="SSF56925">
    <property type="entry name" value="OMPA-like"/>
    <property type="match status" value="1"/>
</dbReference>
<evidence type="ECO:0000256" key="2">
    <source>
        <dbReference type="SAM" id="SignalP"/>
    </source>
</evidence>
<gene>
    <name evidence="4" type="ORF">TUM19329_09620</name>
</gene>
<dbReference type="AlphaFoldDB" id="A0A6F8T2A8"/>
<name>A0A6F8T2A8_9GAMM</name>
<organism evidence="4 5">
    <name type="scientific">Legionella antarctica</name>
    <dbReference type="NCBI Taxonomy" id="2708020"/>
    <lineage>
        <taxon>Bacteria</taxon>
        <taxon>Pseudomonadati</taxon>
        <taxon>Pseudomonadota</taxon>
        <taxon>Gammaproteobacteria</taxon>
        <taxon>Legionellales</taxon>
        <taxon>Legionellaceae</taxon>
        <taxon>Legionella</taxon>
    </lineage>
</organism>
<evidence type="ECO:0000259" key="3">
    <source>
        <dbReference type="Pfam" id="PF13505"/>
    </source>
</evidence>
<feature type="domain" description="Outer membrane protein beta-barrel" evidence="3">
    <location>
        <begin position="19"/>
        <end position="239"/>
    </location>
</feature>
<dbReference type="RefSeq" id="WP_173236453.1">
    <property type="nucleotide sequence ID" value="NZ_AP022839.1"/>
</dbReference>
<feature type="signal peptide" evidence="2">
    <location>
        <begin position="1"/>
        <end position="17"/>
    </location>
</feature>
<proteinExistence type="predicted"/>
<dbReference type="Proteomes" id="UP000502894">
    <property type="component" value="Chromosome"/>
</dbReference>
<dbReference type="KEGG" id="lant:TUM19329_09620"/>
<reference evidence="4" key="1">
    <citation type="journal article" date="2020" name="Microbiol. Resour. Announc.">
        <title>Complete Genome Sequence of Novel Psychrotolerant Legionella Strain TUM19329, Isolated from Antarctic Lake Sediment.</title>
        <authorList>
            <person name="Shimada S."/>
            <person name="Nakai R."/>
            <person name="Aoki K."/>
            <person name="Shimoeda N."/>
            <person name="Ohno G."/>
            <person name="Miyazaki Y."/>
            <person name="Kudoh S."/>
            <person name="Imura S."/>
            <person name="Watanabe K."/>
            <person name="Ishii Y."/>
            <person name="Tateda K."/>
        </authorList>
    </citation>
    <scope>NUCLEOTIDE SEQUENCE [LARGE SCALE GENOMIC DNA]</scope>
    <source>
        <strain evidence="4">TUM19329</strain>
    </source>
</reference>
<dbReference type="InterPro" id="IPR027385">
    <property type="entry name" value="Beta-barrel_OMP"/>
</dbReference>
<sequence>MKKMTIPLLLVSSVSLAGTMGEMQAQPEYSLFVGGALGIGAYSGDYKATSPLSNGSLDIHGSKPSGNSFLGGGLLGIQKYFSNDLYAALVGNFLYNSYDTQIRLSTSATTGVTTMDVNLKNDFQYGLSVRLGKRFGTATPYFLAGVEAAKWDMSLTNDSSTSGRGILANSSSTFGQTRAGFQGGFGTLISLNENLNFGMEYAHTWFGNISNYGNFPGQNYTHKAKIEQDQVLFSLNYLFNV</sequence>
<evidence type="ECO:0000256" key="1">
    <source>
        <dbReference type="ARBA" id="ARBA00022729"/>
    </source>
</evidence>